<evidence type="ECO:0000256" key="2">
    <source>
        <dbReference type="ARBA" id="ARBA00022840"/>
    </source>
</evidence>
<dbReference type="SMART" id="SM00382">
    <property type="entry name" value="AAA"/>
    <property type="match status" value="1"/>
</dbReference>
<accession>A0A916XES8</accession>
<dbReference type="PANTHER" id="PTHR43158">
    <property type="entry name" value="SKFA PEPTIDE EXPORT ATP-BINDING PROTEIN SKFE"/>
    <property type="match status" value="1"/>
</dbReference>
<gene>
    <name evidence="4" type="ORF">GCM10011387_20070</name>
</gene>
<protein>
    <submittedName>
        <fullName evidence="4">ABC transporter ATP-binding protein</fullName>
    </submittedName>
</protein>
<dbReference type="PANTHER" id="PTHR43158:SF2">
    <property type="entry name" value="SKFA PEPTIDE EXPORT ATP-BINDING PROTEIN SKFE"/>
    <property type="match status" value="1"/>
</dbReference>
<reference evidence="4" key="2">
    <citation type="submission" date="2020-09" db="EMBL/GenBank/DDBJ databases">
        <authorList>
            <person name="Sun Q."/>
            <person name="Zhou Y."/>
        </authorList>
    </citation>
    <scope>NUCLEOTIDE SEQUENCE</scope>
    <source>
        <strain evidence="4">CGMCC 1.15343</strain>
    </source>
</reference>
<dbReference type="InterPro" id="IPR017871">
    <property type="entry name" value="ABC_transporter-like_CS"/>
</dbReference>
<dbReference type="GO" id="GO:0016887">
    <property type="term" value="F:ATP hydrolysis activity"/>
    <property type="evidence" value="ECO:0007669"/>
    <property type="project" value="InterPro"/>
</dbReference>
<comment type="caution">
    <text evidence="4">The sequence shown here is derived from an EMBL/GenBank/DDBJ whole genome shotgun (WGS) entry which is preliminary data.</text>
</comment>
<dbReference type="Pfam" id="PF00005">
    <property type="entry name" value="ABC_tran"/>
    <property type="match status" value="1"/>
</dbReference>
<evidence type="ECO:0000313" key="5">
    <source>
        <dbReference type="Proteomes" id="UP000651668"/>
    </source>
</evidence>
<keyword evidence="1" id="KW-0547">Nucleotide-binding</keyword>
<keyword evidence="5" id="KW-1185">Reference proteome</keyword>
<dbReference type="GO" id="GO:0005524">
    <property type="term" value="F:ATP binding"/>
    <property type="evidence" value="ECO:0007669"/>
    <property type="project" value="UniProtKB-KW"/>
</dbReference>
<proteinExistence type="predicted"/>
<evidence type="ECO:0000313" key="4">
    <source>
        <dbReference type="EMBL" id="GGC66648.1"/>
    </source>
</evidence>
<name>A0A916XES8_9SPHI</name>
<dbReference type="PROSITE" id="PS50893">
    <property type="entry name" value="ABC_TRANSPORTER_2"/>
    <property type="match status" value="1"/>
</dbReference>
<dbReference type="Gene3D" id="3.40.50.300">
    <property type="entry name" value="P-loop containing nucleotide triphosphate hydrolases"/>
    <property type="match status" value="1"/>
</dbReference>
<dbReference type="RefSeq" id="WP_188626764.1">
    <property type="nucleotide sequence ID" value="NZ_BMIL01000006.1"/>
</dbReference>
<feature type="domain" description="ABC transporter" evidence="3">
    <location>
        <begin position="4"/>
        <end position="223"/>
    </location>
</feature>
<keyword evidence="2 4" id="KW-0067">ATP-binding</keyword>
<sequence>MSGLHADSIRKQYGDRQVLNDIFLSCKTGEIVGLLGRNGSGKSSLLKIIFGTLSADNKFVSVDQRLMPSLFSGRDLIKYLPQDSFLPAHIKIKYLISCFCGKAARGLVMADPLIQPHLEKQVAQLSGGEKRLIEILLLVHSEAKYLLLDEPFNGLSPLQITAVKTIIQKHEAVKGFVITDHDYPNVLDIASRIVLMDQGNTRVIKDPRELIQFGYLPKSSLHIYAGGETNL</sequence>
<evidence type="ECO:0000259" key="3">
    <source>
        <dbReference type="PROSITE" id="PS50893"/>
    </source>
</evidence>
<dbReference type="PROSITE" id="PS00211">
    <property type="entry name" value="ABC_TRANSPORTER_1"/>
    <property type="match status" value="1"/>
</dbReference>
<organism evidence="4 5">
    <name type="scientific">Pedobacter quisquiliarum</name>
    <dbReference type="NCBI Taxonomy" id="1834438"/>
    <lineage>
        <taxon>Bacteria</taxon>
        <taxon>Pseudomonadati</taxon>
        <taxon>Bacteroidota</taxon>
        <taxon>Sphingobacteriia</taxon>
        <taxon>Sphingobacteriales</taxon>
        <taxon>Sphingobacteriaceae</taxon>
        <taxon>Pedobacter</taxon>
    </lineage>
</organism>
<dbReference type="SUPFAM" id="SSF52540">
    <property type="entry name" value="P-loop containing nucleoside triphosphate hydrolases"/>
    <property type="match status" value="1"/>
</dbReference>
<dbReference type="EMBL" id="BMIL01000006">
    <property type="protein sequence ID" value="GGC66648.1"/>
    <property type="molecule type" value="Genomic_DNA"/>
</dbReference>
<reference evidence="4" key="1">
    <citation type="journal article" date="2014" name="Int. J. Syst. Evol. Microbiol.">
        <title>Complete genome sequence of Corynebacterium casei LMG S-19264T (=DSM 44701T), isolated from a smear-ripened cheese.</title>
        <authorList>
            <consortium name="US DOE Joint Genome Institute (JGI-PGF)"/>
            <person name="Walter F."/>
            <person name="Albersmeier A."/>
            <person name="Kalinowski J."/>
            <person name="Ruckert C."/>
        </authorList>
    </citation>
    <scope>NUCLEOTIDE SEQUENCE</scope>
    <source>
        <strain evidence="4">CGMCC 1.15343</strain>
    </source>
</reference>
<dbReference type="InterPro" id="IPR027417">
    <property type="entry name" value="P-loop_NTPase"/>
</dbReference>
<dbReference type="Proteomes" id="UP000651668">
    <property type="component" value="Unassembled WGS sequence"/>
</dbReference>
<dbReference type="InterPro" id="IPR003593">
    <property type="entry name" value="AAA+_ATPase"/>
</dbReference>
<dbReference type="AlphaFoldDB" id="A0A916XES8"/>
<dbReference type="InterPro" id="IPR003439">
    <property type="entry name" value="ABC_transporter-like_ATP-bd"/>
</dbReference>
<evidence type="ECO:0000256" key="1">
    <source>
        <dbReference type="ARBA" id="ARBA00022741"/>
    </source>
</evidence>